<reference evidence="1" key="1">
    <citation type="submission" date="2022-10" db="EMBL/GenBank/DDBJ databases">
        <title>Culturing micro-colonial fungi from biological soil crusts in the Mojave desert and describing Neophaeococcomyces mojavensis, and introducing the new genera and species Taxawa tesnikishii.</title>
        <authorList>
            <person name="Kurbessoian T."/>
            <person name="Stajich J.E."/>
        </authorList>
    </citation>
    <scope>NUCLEOTIDE SEQUENCE</scope>
    <source>
        <strain evidence="1">JES_112</strain>
    </source>
</reference>
<dbReference type="EMBL" id="JAPDRQ010000095">
    <property type="protein sequence ID" value="KAJ9655464.1"/>
    <property type="molecule type" value="Genomic_DNA"/>
</dbReference>
<name>A0ACC3A4Z1_9EURO</name>
<proteinExistence type="predicted"/>
<gene>
    <name evidence="1" type="ORF">H2198_005650</name>
</gene>
<comment type="caution">
    <text evidence="1">The sequence shown here is derived from an EMBL/GenBank/DDBJ whole genome shotgun (WGS) entry which is preliminary data.</text>
</comment>
<protein>
    <submittedName>
        <fullName evidence="1">Uncharacterized protein</fullName>
    </submittedName>
</protein>
<keyword evidence="2" id="KW-1185">Reference proteome</keyword>
<evidence type="ECO:0000313" key="1">
    <source>
        <dbReference type="EMBL" id="KAJ9655464.1"/>
    </source>
</evidence>
<dbReference type="Proteomes" id="UP001172386">
    <property type="component" value="Unassembled WGS sequence"/>
</dbReference>
<accession>A0ACC3A4Z1</accession>
<sequence length="134" mass="14826">MRDAPQPSYVRAIQKLLSPGEVWNLTAPVFATVAAYDHSKATTESSYEEFFYEFCQAAIESSGAYAHMSMMNDKSLSLLSPVSYSNQSLQFVGITDDPGIEYEVSCEDFYPHAVLFSVNRQLCEGKSSITRGGL</sequence>
<organism evidence="1 2">
    <name type="scientific">Neophaeococcomyces mojaviensis</name>
    <dbReference type="NCBI Taxonomy" id="3383035"/>
    <lineage>
        <taxon>Eukaryota</taxon>
        <taxon>Fungi</taxon>
        <taxon>Dikarya</taxon>
        <taxon>Ascomycota</taxon>
        <taxon>Pezizomycotina</taxon>
        <taxon>Eurotiomycetes</taxon>
        <taxon>Chaetothyriomycetidae</taxon>
        <taxon>Chaetothyriales</taxon>
        <taxon>Chaetothyriales incertae sedis</taxon>
        <taxon>Neophaeococcomyces</taxon>
    </lineage>
</organism>
<evidence type="ECO:0000313" key="2">
    <source>
        <dbReference type="Proteomes" id="UP001172386"/>
    </source>
</evidence>